<feature type="region of interest" description="Disordered" evidence="3">
    <location>
        <begin position="1"/>
        <end position="58"/>
    </location>
</feature>
<dbReference type="Pfam" id="PF00011">
    <property type="entry name" value="HSP20"/>
    <property type="match status" value="1"/>
</dbReference>
<sequence>MRSSRRRELRPPPGVGKVGRPGSFRAPLEIGPSAFLIKGSGRRPTAPSPAAERGRHMNSGRSRDWMWAEAVDLIDRVQRLHQRAFAPSRASGGTPAWEPPADMLETEHELLVLVALPGVDLDQTEAFIEDGVLVVRGYRILPPELRTARIHRLELPQGHFERRLPLPAGRYDSVRRAGVNGCLLVTLNKVNGGPRR</sequence>
<evidence type="ECO:0000256" key="1">
    <source>
        <dbReference type="PROSITE-ProRule" id="PRU00285"/>
    </source>
</evidence>
<dbReference type="AlphaFoldDB" id="A0A9J9H9Q9"/>
<dbReference type="EMBL" id="CP000699">
    <property type="protein sequence ID" value="ABQ67513.1"/>
    <property type="molecule type" value="Genomic_DNA"/>
</dbReference>
<dbReference type="InterPro" id="IPR008978">
    <property type="entry name" value="HSP20-like_chaperone"/>
</dbReference>
<evidence type="ECO:0000256" key="2">
    <source>
        <dbReference type="RuleBase" id="RU003616"/>
    </source>
</evidence>
<dbReference type="Gene3D" id="2.60.40.790">
    <property type="match status" value="1"/>
</dbReference>
<keyword evidence="5" id="KW-0346">Stress response</keyword>
<dbReference type="Proteomes" id="UP000001989">
    <property type="component" value="Chromosome"/>
</dbReference>
<dbReference type="PROSITE" id="PS01031">
    <property type="entry name" value="SHSP"/>
    <property type="match status" value="1"/>
</dbReference>
<keyword evidence="6" id="KW-1185">Reference proteome</keyword>
<dbReference type="InterPro" id="IPR002068">
    <property type="entry name" value="A-crystallin/Hsp20_dom"/>
</dbReference>
<dbReference type="KEGG" id="swi:Swit_1147"/>
<evidence type="ECO:0000256" key="3">
    <source>
        <dbReference type="SAM" id="MobiDB-lite"/>
    </source>
</evidence>
<gene>
    <name evidence="5" type="ordered locus">Swit_1147</name>
</gene>
<name>A0A9J9H9Q9_RHIWR</name>
<evidence type="ECO:0000313" key="6">
    <source>
        <dbReference type="Proteomes" id="UP000001989"/>
    </source>
</evidence>
<dbReference type="CDD" id="cd06464">
    <property type="entry name" value="ACD_sHsps-like"/>
    <property type="match status" value="1"/>
</dbReference>
<dbReference type="SUPFAM" id="SSF49764">
    <property type="entry name" value="HSP20-like chaperones"/>
    <property type="match status" value="1"/>
</dbReference>
<evidence type="ECO:0000313" key="5">
    <source>
        <dbReference type="EMBL" id="ABQ67513.1"/>
    </source>
</evidence>
<accession>A0A9J9H9Q9</accession>
<reference evidence="5 6" key="1">
    <citation type="journal article" date="2010" name="J. Bacteriol.">
        <title>Genome sequence of the dioxin-mineralizing bacterium Sphingomonas wittichii RW1.</title>
        <authorList>
            <person name="Miller T.R."/>
            <person name="Delcher A.L."/>
            <person name="Salzberg S.L."/>
            <person name="Saunders E."/>
            <person name="Detter J.C."/>
            <person name="Halden R.U."/>
        </authorList>
    </citation>
    <scope>NUCLEOTIDE SEQUENCE [LARGE SCALE GENOMIC DNA]</scope>
    <source>
        <strain evidence="6">DSM 6014 / CCUG 31198 / JCM 15750 / NBRC 105917 / EY 4224 / RW1</strain>
    </source>
</reference>
<protein>
    <submittedName>
        <fullName evidence="5">Molecular chaperone (Small heat shock protein)-like protein</fullName>
    </submittedName>
</protein>
<evidence type="ECO:0000259" key="4">
    <source>
        <dbReference type="PROSITE" id="PS01031"/>
    </source>
</evidence>
<organism evidence="5 6">
    <name type="scientific">Rhizorhabdus wittichii (strain DSM 6014 / CCUG 31198 / JCM 15750 / NBRC 105917 / EY 4224 / RW1)</name>
    <name type="common">Sphingomonas wittichii</name>
    <dbReference type="NCBI Taxonomy" id="392499"/>
    <lineage>
        <taxon>Bacteria</taxon>
        <taxon>Pseudomonadati</taxon>
        <taxon>Pseudomonadota</taxon>
        <taxon>Alphaproteobacteria</taxon>
        <taxon>Sphingomonadales</taxon>
        <taxon>Sphingomonadaceae</taxon>
        <taxon>Rhizorhabdus</taxon>
    </lineage>
</organism>
<proteinExistence type="inferred from homology"/>
<comment type="similarity">
    <text evidence="1 2">Belongs to the small heat shock protein (HSP20) family.</text>
</comment>
<feature type="domain" description="SHSP" evidence="4">
    <location>
        <begin position="92"/>
        <end position="196"/>
    </location>
</feature>